<organism evidence="2 3">
    <name type="scientific">Shewanella denitrificans (strain OS217 / ATCC BAA-1090 / DSM 15013)</name>
    <dbReference type="NCBI Taxonomy" id="318161"/>
    <lineage>
        <taxon>Bacteria</taxon>
        <taxon>Pseudomonadati</taxon>
        <taxon>Pseudomonadota</taxon>
        <taxon>Gammaproteobacteria</taxon>
        <taxon>Alteromonadales</taxon>
        <taxon>Shewanellaceae</taxon>
        <taxon>Shewanella</taxon>
    </lineage>
</organism>
<sequence length="132" mass="13286">MNKLLSILALSLSCALSANAAVVLIGNTGGADSISAADAKKLFLGKGSSSSVPYELEEGNATRSAFHSSVTGKSDSQLKAFWSKQVFTGKGNPPASVSGAAAMKAAIAADPNGVGYIDEADLDGTVKVILKP</sequence>
<accession>Q12NU4</accession>
<evidence type="ECO:0000256" key="1">
    <source>
        <dbReference type="SAM" id="SignalP"/>
    </source>
</evidence>
<evidence type="ECO:0000313" key="2">
    <source>
        <dbReference type="EMBL" id="ABE54882.1"/>
    </source>
</evidence>
<proteinExistence type="predicted"/>
<dbReference type="HOGENOM" id="CLU_124904_1_1_6"/>
<keyword evidence="3" id="KW-1185">Reference proteome</keyword>
<dbReference type="EMBL" id="CP000302">
    <property type="protein sequence ID" value="ABE54882.1"/>
    <property type="molecule type" value="Genomic_DNA"/>
</dbReference>
<feature type="signal peptide" evidence="1">
    <location>
        <begin position="1"/>
        <end position="20"/>
    </location>
</feature>
<evidence type="ECO:0000313" key="3">
    <source>
        <dbReference type="Proteomes" id="UP000001982"/>
    </source>
</evidence>
<protein>
    <submittedName>
        <fullName evidence="2">ABC-type phosphate transport system, periplasmic component</fullName>
    </submittedName>
</protein>
<dbReference type="AlphaFoldDB" id="Q12NU4"/>
<dbReference type="Gene3D" id="3.40.190.10">
    <property type="entry name" value="Periplasmic binding protein-like II"/>
    <property type="match status" value="1"/>
</dbReference>
<dbReference type="RefSeq" id="WP_011496040.1">
    <property type="nucleotide sequence ID" value="NC_007954.1"/>
</dbReference>
<dbReference type="Proteomes" id="UP000001982">
    <property type="component" value="Chromosome"/>
</dbReference>
<dbReference type="SUPFAM" id="SSF53850">
    <property type="entry name" value="Periplasmic binding protein-like II"/>
    <property type="match status" value="1"/>
</dbReference>
<dbReference type="KEGG" id="sdn:Sden_1598"/>
<keyword evidence="1" id="KW-0732">Signal</keyword>
<dbReference type="STRING" id="318161.Sden_1598"/>
<reference evidence="2 3" key="1">
    <citation type="submission" date="2006-03" db="EMBL/GenBank/DDBJ databases">
        <title>Complete sequence of Shewanella denitrificans OS217.</title>
        <authorList>
            <consortium name="US DOE Joint Genome Institute"/>
            <person name="Copeland A."/>
            <person name="Lucas S."/>
            <person name="Lapidus A."/>
            <person name="Barry K."/>
            <person name="Detter J.C."/>
            <person name="Glavina del Rio T."/>
            <person name="Hammon N."/>
            <person name="Israni S."/>
            <person name="Dalin E."/>
            <person name="Tice H."/>
            <person name="Pitluck S."/>
            <person name="Brettin T."/>
            <person name="Bruce D."/>
            <person name="Han C."/>
            <person name="Tapia R."/>
            <person name="Gilna P."/>
            <person name="Kiss H."/>
            <person name="Schmutz J."/>
            <person name="Larimer F."/>
            <person name="Land M."/>
            <person name="Hauser L."/>
            <person name="Kyrpides N."/>
            <person name="Lykidis A."/>
            <person name="Richardson P."/>
        </authorList>
    </citation>
    <scope>NUCLEOTIDE SEQUENCE [LARGE SCALE GENOMIC DNA]</scope>
    <source>
        <strain evidence="3">OS217 / ATCC BAA-1090 / DSM 15013</strain>
    </source>
</reference>
<gene>
    <name evidence="2" type="ordered locus">Sden_1598</name>
</gene>
<name>Q12NU4_SHEDO</name>
<feature type="chain" id="PRO_5004181600" evidence="1">
    <location>
        <begin position="21"/>
        <end position="132"/>
    </location>
</feature>
<dbReference type="OrthoDB" id="5368544at2"/>
<dbReference type="eggNOG" id="COG0226">
    <property type="taxonomic scope" value="Bacteria"/>
</dbReference>